<dbReference type="GO" id="GO:0003700">
    <property type="term" value="F:DNA-binding transcription factor activity"/>
    <property type="evidence" value="ECO:0007669"/>
    <property type="project" value="TreeGrafter"/>
</dbReference>
<dbReference type="KEGG" id="tped:TPE_1935"/>
<sequence>MNKIEMTKDIFLNELKQTAIFSCIEDTELQNITDFSEILSYEQDETIISEGTENKGFYVLLSGKLEIVKNGKRESVKLATLKNNASFGETSLFKDETATATVNAIEPSSVLFISKEQFTAYINAHPKAGIVILTYIVFSLLQKLKNTNEELVQERNIEFSSEDWASMMNMFNPNSGDILNEHTASGQ</sequence>
<dbReference type="InterPro" id="IPR000595">
    <property type="entry name" value="cNMP-bd_dom"/>
</dbReference>
<dbReference type="Proteomes" id="UP000015620">
    <property type="component" value="Chromosome"/>
</dbReference>
<dbReference type="AlphaFoldDB" id="S6A8T9"/>
<dbReference type="CDD" id="cd00038">
    <property type="entry name" value="CAP_ED"/>
    <property type="match status" value="1"/>
</dbReference>
<dbReference type="EMBL" id="CP004120">
    <property type="protein sequence ID" value="AGT44409.1"/>
    <property type="molecule type" value="Genomic_DNA"/>
</dbReference>
<reference evidence="2 3" key="1">
    <citation type="journal article" date="2013" name="PLoS ONE">
        <title>Genome-Wide Relatedness of Treponema pedis, from Gingiva and Necrotic Skin Lesions of Pigs, with the Human Oral Pathogen Treponema denticola.</title>
        <authorList>
            <person name="Svartstrom O."/>
            <person name="Mushtaq M."/>
            <person name="Pringle M."/>
            <person name="Segerman B."/>
        </authorList>
    </citation>
    <scope>NUCLEOTIDE SEQUENCE [LARGE SCALE GENOMIC DNA]</scope>
    <source>
        <strain evidence="2">T A4</strain>
    </source>
</reference>
<dbReference type="STRING" id="1291379.TPE_1935"/>
<name>S6A8T9_9SPIR</name>
<dbReference type="PROSITE" id="PS50042">
    <property type="entry name" value="CNMP_BINDING_3"/>
    <property type="match status" value="1"/>
</dbReference>
<dbReference type="InterPro" id="IPR014710">
    <property type="entry name" value="RmlC-like_jellyroll"/>
</dbReference>
<proteinExistence type="predicted"/>
<dbReference type="OrthoDB" id="9798104at2"/>
<dbReference type="GeneID" id="301090425"/>
<dbReference type="GO" id="GO:0005829">
    <property type="term" value="C:cytosol"/>
    <property type="evidence" value="ECO:0007669"/>
    <property type="project" value="TreeGrafter"/>
</dbReference>
<dbReference type="RefSeq" id="WP_020965707.1">
    <property type="nucleotide sequence ID" value="NC_022097.1"/>
</dbReference>
<gene>
    <name evidence="2" type="ORF">TPE_1935</name>
</gene>
<protein>
    <submittedName>
        <fullName evidence="2">Cyclic nucleotide binding protein</fullName>
    </submittedName>
</protein>
<dbReference type="InterPro" id="IPR050397">
    <property type="entry name" value="Env_Response_Regulators"/>
</dbReference>
<dbReference type="SUPFAM" id="SSF51206">
    <property type="entry name" value="cAMP-binding domain-like"/>
    <property type="match status" value="1"/>
</dbReference>
<evidence type="ECO:0000259" key="1">
    <source>
        <dbReference type="PROSITE" id="PS50042"/>
    </source>
</evidence>
<accession>S6A8T9</accession>
<dbReference type="PANTHER" id="PTHR24567">
    <property type="entry name" value="CRP FAMILY TRANSCRIPTIONAL REGULATORY PROTEIN"/>
    <property type="match status" value="1"/>
</dbReference>
<dbReference type="SMART" id="SM00100">
    <property type="entry name" value="cNMP"/>
    <property type="match status" value="1"/>
</dbReference>
<dbReference type="PATRIC" id="fig|1291379.3.peg.1908"/>
<dbReference type="Pfam" id="PF00027">
    <property type="entry name" value="cNMP_binding"/>
    <property type="match status" value="1"/>
</dbReference>
<keyword evidence="3" id="KW-1185">Reference proteome</keyword>
<evidence type="ECO:0000313" key="3">
    <source>
        <dbReference type="Proteomes" id="UP000015620"/>
    </source>
</evidence>
<dbReference type="HOGENOM" id="CLU_1517268_0_0_12"/>
<dbReference type="InterPro" id="IPR018490">
    <property type="entry name" value="cNMP-bd_dom_sf"/>
</dbReference>
<evidence type="ECO:0000313" key="2">
    <source>
        <dbReference type="EMBL" id="AGT44409.1"/>
    </source>
</evidence>
<organism evidence="2 3">
    <name type="scientific">Treponema pedis str. T A4</name>
    <dbReference type="NCBI Taxonomy" id="1291379"/>
    <lineage>
        <taxon>Bacteria</taxon>
        <taxon>Pseudomonadati</taxon>
        <taxon>Spirochaetota</taxon>
        <taxon>Spirochaetia</taxon>
        <taxon>Spirochaetales</taxon>
        <taxon>Treponemataceae</taxon>
        <taxon>Treponema</taxon>
    </lineage>
</organism>
<dbReference type="PANTHER" id="PTHR24567:SF74">
    <property type="entry name" value="HTH-TYPE TRANSCRIPTIONAL REGULATOR ARCR"/>
    <property type="match status" value="1"/>
</dbReference>
<dbReference type="Gene3D" id="2.60.120.10">
    <property type="entry name" value="Jelly Rolls"/>
    <property type="match status" value="1"/>
</dbReference>
<feature type="domain" description="Cyclic nucleotide-binding" evidence="1">
    <location>
        <begin position="20"/>
        <end position="122"/>
    </location>
</feature>